<evidence type="ECO:0000256" key="1">
    <source>
        <dbReference type="SAM" id="MobiDB-lite"/>
    </source>
</evidence>
<dbReference type="OrthoDB" id="1711086at2"/>
<dbReference type="RefSeq" id="WP_051195314.1">
    <property type="nucleotide sequence ID" value="NZ_FNHZ01000001.1"/>
</dbReference>
<evidence type="ECO:0000313" key="2">
    <source>
        <dbReference type="EMBL" id="SDM56630.1"/>
    </source>
</evidence>
<reference evidence="3" key="1">
    <citation type="submission" date="2016-10" db="EMBL/GenBank/DDBJ databases">
        <authorList>
            <person name="Varghese N."/>
            <person name="Submissions S."/>
        </authorList>
    </citation>
    <scope>NUCLEOTIDE SEQUENCE [LARGE SCALE GENOMIC DNA]</scope>
    <source>
        <strain evidence="3">M83</strain>
    </source>
</reference>
<dbReference type="Proteomes" id="UP000187651">
    <property type="component" value="Unassembled WGS sequence"/>
</dbReference>
<dbReference type="EMBL" id="FNHZ01000001">
    <property type="protein sequence ID" value="SDM56630.1"/>
    <property type="molecule type" value="Genomic_DNA"/>
</dbReference>
<evidence type="ECO:0000313" key="3">
    <source>
        <dbReference type="Proteomes" id="UP000187651"/>
    </source>
</evidence>
<dbReference type="InterPro" id="IPR046313">
    <property type="entry name" value="DUF6465"/>
</dbReference>
<proteinExistence type="predicted"/>
<keyword evidence="3" id="KW-1185">Reference proteome</keyword>
<dbReference type="AlphaFoldDB" id="A0A1G9U9K5"/>
<organism evidence="2 3">
    <name type="scientific">Lachnospira pectinoschiza</name>
    <dbReference type="NCBI Taxonomy" id="28052"/>
    <lineage>
        <taxon>Bacteria</taxon>
        <taxon>Bacillati</taxon>
        <taxon>Bacillota</taxon>
        <taxon>Clostridia</taxon>
        <taxon>Lachnospirales</taxon>
        <taxon>Lachnospiraceae</taxon>
        <taxon>Lachnospira</taxon>
    </lineage>
</organism>
<protein>
    <submittedName>
        <fullName evidence="2">RNA polymerase primary sigma factor</fullName>
    </submittedName>
</protein>
<accession>A0A1G9U9K5</accession>
<feature type="region of interest" description="Disordered" evidence="1">
    <location>
        <begin position="31"/>
        <end position="70"/>
    </location>
</feature>
<name>A0A1G9U9K5_9FIRM</name>
<sequence>MATTSTVQVSSVFGTKTADVKVEPKEIKAAATKKTATKASTTKKTTAKKTASSTKTTTAKTATKSTSAAKKTVKKELFVQYLNQQVDFDTLEKRVLDDLKEQNISASDLKLYLKPEDNACYYVANGNIAGSVNLF</sequence>
<dbReference type="Pfam" id="PF20069">
    <property type="entry name" value="DUF6465"/>
    <property type="match status" value="1"/>
</dbReference>
<gene>
    <name evidence="2" type="ORF">SAMN05216544_0679</name>
</gene>